<evidence type="ECO:0000256" key="3">
    <source>
        <dbReference type="ARBA" id="ARBA00022989"/>
    </source>
</evidence>
<dbReference type="PANTHER" id="PTHR12147">
    <property type="entry name" value="METALLOPEPTIDASE M28 FAMILY MEMBER"/>
    <property type="match status" value="1"/>
</dbReference>
<protein>
    <submittedName>
        <fullName evidence="7">TonB family protein</fullName>
    </submittedName>
</protein>
<comment type="subcellular location">
    <subcellularLocation>
        <location evidence="1">Membrane</location>
        <topology evidence="1">Single-pass membrane protein</topology>
    </subcellularLocation>
</comment>
<evidence type="ECO:0000256" key="1">
    <source>
        <dbReference type="ARBA" id="ARBA00004167"/>
    </source>
</evidence>
<name>A0A9D9IW65_9BACT</name>
<reference evidence="7" key="1">
    <citation type="submission" date="2020-10" db="EMBL/GenBank/DDBJ databases">
        <authorList>
            <person name="Gilroy R."/>
        </authorList>
    </citation>
    <scope>NUCLEOTIDE SEQUENCE</scope>
    <source>
        <strain evidence="7">2478</strain>
    </source>
</reference>
<dbReference type="Pfam" id="PF04389">
    <property type="entry name" value="Peptidase_M28"/>
    <property type="match status" value="1"/>
</dbReference>
<dbReference type="Proteomes" id="UP000823771">
    <property type="component" value="Unassembled WGS sequence"/>
</dbReference>
<evidence type="ECO:0000313" key="8">
    <source>
        <dbReference type="Proteomes" id="UP000823771"/>
    </source>
</evidence>
<keyword evidence="5" id="KW-0732">Signal</keyword>
<dbReference type="PANTHER" id="PTHR12147:SF26">
    <property type="entry name" value="PEPTIDASE M28 DOMAIN-CONTAINING PROTEIN"/>
    <property type="match status" value="1"/>
</dbReference>
<dbReference type="Pfam" id="PF03544">
    <property type="entry name" value="TonB_C"/>
    <property type="match status" value="1"/>
</dbReference>
<dbReference type="Gene3D" id="3.40.630.10">
    <property type="entry name" value="Zn peptidases"/>
    <property type="match status" value="1"/>
</dbReference>
<dbReference type="InterPro" id="IPR037682">
    <property type="entry name" value="TonB_C"/>
</dbReference>
<evidence type="ECO:0000256" key="4">
    <source>
        <dbReference type="ARBA" id="ARBA00023136"/>
    </source>
</evidence>
<feature type="signal peptide" evidence="5">
    <location>
        <begin position="1"/>
        <end position="25"/>
    </location>
</feature>
<keyword evidence="2" id="KW-0812">Transmembrane</keyword>
<proteinExistence type="predicted"/>
<dbReference type="NCBIfam" id="TIGR01352">
    <property type="entry name" value="tonB_Cterm"/>
    <property type="match status" value="1"/>
</dbReference>
<dbReference type="GO" id="GO:0055085">
    <property type="term" value="P:transmembrane transport"/>
    <property type="evidence" value="ECO:0007669"/>
    <property type="project" value="InterPro"/>
</dbReference>
<dbReference type="SUPFAM" id="SSF53187">
    <property type="entry name" value="Zn-dependent exopeptidases"/>
    <property type="match status" value="1"/>
</dbReference>
<gene>
    <name evidence="7" type="ORF">IAB80_10220</name>
</gene>
<evidence type="ECO:0000259" key="6">
    <source>
        <dbReference type="PROSITE" id="PS52015"/>
    </source>
</evidence>
<dbReference type="InterPro" id="IPR007484">
    <property type="entry name" value="Peptidase_M28"/>
</dbReference>
<keyword evidence="3" id="KW-1133">Transmembrane helix</keyword>
<comment type="caution">
    <text evidence="7">The sequence shown here is derived from an EMBL/GenBank/DDBJ whole genome shotgun (WGS) entry which is preliminary data.</text>
</comment>
<keyword evidence="4" id="KW-0472">Membrane</keyword>
<dbReference type="InterPro" id="IPR045175">
    <property type="entry name" value="M28_fam"/>
</dbReference>
<dbReference type="InterPro" id="IPR006260">
    <property type="entry name" value="TonB/TolA_C"/>
</dbReference>
<dbReference type="PROSITE" id="PS52015">
    <property type="entry name" value="TONB_CTD"/>
    <property type="match status" value="1"/>
</dbReference>
<reference evidence="7" key="2">
    <citation type="journal article" date="2021" name="PeerJ">
        <title>Extensive microbial diversity within the chicken gut microbiome revealed by metagenomics and culture.</title>
        <authorList>
            <person name="Gilroy R."/>
            <person name="Ravi A."/>
            <person name="Getino M."/>
            <person name="Pursley I."/>
            <person name="Horton D.L."/>
            <person name="Alikhan N.F."/>
            <person name="Baker D."/>
            <person name="Gharbi K."/>
            <person name="Hall N."/>
            <person name="Watson M."/>
            <person name="Adriaenssens E.M."/>
            <person name="Foster-Nyarko E."/>
            <person name="Jarju S."/>
            <person name="Secka A."/>
            <person name="Antonio M."/>
            <person name="Oren A."/>
            <person name="Chaudhuri R.R."/>
            <person name="La Ragione R."/>
            <person name="Hildebrand F."/>
            <person name="Pallen M.J."/>
        </authorList>
    </citation>
    <scope>NUCLEOTIDE SEQUENCE</scope>
    <source>
        <strain evidence="7">2478</strain>
    </source>
</reference>
<feature type="chain" id="PRO_5039723965" evidence="5">
    <location>
        <begin position="26"/>
        <end position="464"/>
    </location>
</feature>
<feature type="domain" description="TonB C-terminal" evidence="6">
    <location>
        <begin position="357"/>
        <end position="453"/>
    </location>
</feature>
<dbReference type="GO" id="GO:0006508">
    <property type="term" value="P:proteolysis"/>
    <property type="evidence" value="ECO:0007669"/>
    <property type="project" value="InterPro"/>
</dbReference>
<accession>A0A9D9IW65</accession>
<dbReference type="Gene3D" id="3.30.1150.10">
    <property type="match status" value="1"/>
</dbReference>
<dbReference type="EMBL" id="JADILZ010000099">
    <property type="protein sequence ID" value="MBO8479245.1"/>
    <property type="molecule type" value="Genomic_DNA"/>
</dbReference>
<organism evidence="7 8">
    <name type="scientific">Candidatus Cryptobacteroides excrementipullorum</name>
    <dbReference type="NCBI Taxonomy" id="2840761"/>
    <lineage>
        <taxon>Bacteria</taxon>
        <taxon>Pseudomonadati</taxon>
        <taxon>Bacteroidota</taxon>
        <taxon>Bacteroidia</taxon>
        <taxon>Bacteroidales</taxon>
        <taxon>Candidatus Cryptobacteroides</taxon>
    </lineage>
</organism>
<dbReference type="GO" id="GO:0016020">
    <property type="term" value="C:membrane"/>
    <property type="evidence" value="ECO:0007669"/>
    <property type="project" value="UniProtKB-SubCell"/>
</dbReference>
<evidence type="ECO:0000313" key="7">
    <source>
        <dbReference type="EMBL" id="MBO8479245.1"/>
    </source>
</evidence>
<dbReference type="AlphaFoldDB" id="A0A9D9IW65"/>
<dbReference type="GO" id="GO:0008235">
    <property type="term" value="F:metalloexopeptidase activity"/>
    <property type="evidence" value="ECO:0007669"/>
    <property type="project" value="InterPro"/>
</dbReference>
<dbReference type="SUPFAM" id="SSF74653">
    <property type="entry name" value="TolA/TonB C-terminal domain"/>
    <property type="match status" value="1"/>
</dbReference>
<sequence length="464" mass="51587">MNRISAVIFVLTTWLSFSVSQPASAQYRTDTGYSDLYDSETAASMRRHVSEIASAENLGRKAGSDGEKDAASYVFGVLRDYGVEMLCPETGDEFGITTHDGDTLTSRNVVGFVQGYDQKLRGRYIVVGARLDNLGTNSMTFDGRPVEQIYYGANGNASGLAMMMELARMVSTNSIMFRRSVIFVAFGASSETLAGSWYFVNRSFGDIEAVDAMINLDMLGTGDNGFYAYTASNNDLNAILSSMSGELQPVHPEVVSYEPYPSDHRAFYSAEIPSVYFTTGQYPQHNTPKDTYGILDYGMMERELEYIYNFTVALANTDKEIAFRDGESKVSRETPQRDDVVPYYECDVKPMFLNSPDPRQFLMKWVYPYLKYPQKAVEEGIQGTVHVNFVIDKDGKVTDVEVVKSVDPLLDAEAVKVISASPKWRPARINGQKVNSSMTLQVEFRLEKKSGGGGFGINGRRVSR</sequence>
<evidence type="ECO:0000256" key="5">
    <source>
        <dbReference type="SAM" id="SignalP"/>
    </source>
</evidence>
<evidence type="ECO:0000256" key="2">
    <source>
        <dbReference type="ARBA" id="ARBA00022692"/>
    </source>
</evidence>